<protein>
    <submittedName>
        <fullName evidence="2">Uncharacterized protein</fullName>
    </submittedName>
</protein>
<organism evidence="2 3">
    <name type="scientific">Liparis tanakae</name>
    <name type="common">Tanaka's snailfish</name>
    <dbReference type="NCBI Taxonomy" id="230148"/>
    <lineage>
        <taxon>Eukaryota</taxon>
        <taxon>Metazoa</taxon>
        <taxon>Chordata</taxon>
        <taxon>Craniata</taxon>
        <taxon>Vertebrata</taxon>
        <taxon>Euteleostomi</taxon>
        <taxon>Actinopterygii</taxon>
        <taxon>Neopterygii</taxon>
        <taxon>Teleostei</taxon>
        <taxon>Neoteleostei</taxon>
        <taxon>Acanthomorphata</taxon>
        <taxon>Eupercaria</taxon>
        <taxon>Perciformes</taxon>
        <taxon>Cottioidei</taxon>
        <taxon>Cottales</taxon>
        <taxon>Liparidae</taxon>
        <taxon>Liparis</taxon>
    </lineage>
</organism>
<sequence length="63" mass="6874">MRAQANAVTREHSHHSEGEQPVTKWPVIGLIDCRSEALVAASSSDHILARSMEGEEFVSSVDL</sequence>
<name>A0A4Z2JG82_9TELE</name>
<feature type="compositionally biased region" description="Basic and acidic residues" evidence="1">
    <location>
        <begin position="9"/>
        <end position="18"/>
    </location>
</feature>
<evidence type="ECO:0000313" key="3">
    <source>
        <dbReference type="Proteomes" id="UP000314294"/>
    </source>
</evidence>
<dbReference type="AlphaFoldDB" id="A0A4Z2JG82"/>
<feature type="region of interest" description="Disordered" evidence="1">
    <location>
        <begin position="1"/>
        <end position="21"/>
    </location>
</feature>
<proteinExistence type="predicted"/>
<reference evidence="2 3" key="1">
    <citation type="submission" date="2019-03" db="EMBL/GenBank/DDBJ databases">
        <title>First draft genome of Liparis tanakae, snailfish: a comprehensive survey of snailfish specific genes.</title>
        <authorList>
            <person name="Kim W."/>
            <person name="Song I."/>
            <person name="Jeong J.-H."/>
            <person name="Kim D."/>
            <person name="Kim S."/>
            <person name="Ryu S."/>
            <person name="Song J.Y."/>
            <person name="Lee S.K."/>
        </authorList>
    </citation>
    <scope>NUCLEOTIDE SEQUENCE [LARGE SCALE GENOMIC DNA]</scope>
    <source>
        <tissue evidence="2">Muscle</tissue>
    </source>
</reference>
<dbReference type="Proteomes" id="UP000314294">
    <property type="component" value="Unassembled WGS sequence"/>
</dbReference>
<comment type="caution">
    <text evidence="2">The sequence shown here is derived from an EMBL/GenBank/DDBJ whole genome shotgun (WGS) entry which is preliminary data.</text>
</comment>
<evidence type="ECO:0000313" key="2">
    <source>
        <dbReference type="EMBL" id="TNN88804.1"/>
    </source>
</evidence>
<accession>A0A4Z2JG82</accession>
<gene>
    <name evidence="2" type="ORF">EYF80_001136</name>
</gene>
<evidence type="ECO:0000256" key="1">
    <source>
        <dbReference type="SAM" id="MobiDB-lite"/>
    </source>
</evidence>
<dbReference type="EMBL" id="SRLO01000004">
    <property type="protein sequence ID" value="TNN88804.1"/>
    <property type="molecule type" value="Genomic_DNA"/>
</dbReference>
<keyword evidence="3" id="KW-1185">Reference proteome</keyword>